<gene>
    <name evidence="4" type="ORF">ciss_22990</name>
</gene>
<dbReference type="OrthoDB" id="9800565at2"/>
<comment type="similarity">
    <text evidence="1 2">Belongs to the metallophosphoesterase superfamily. YfcE family.</text>
</comment>
<dbReference type="NCBIfam" id="TIGR00040">
    <property type="entry name" value="yfcE"/>
    <property type="match status" value="1"/>
</dbReference>
<reference evidence="5" key="1">
    <citation type="submission" date="2016-12" db="EMBL/GenBank/DDBJ databases">
        <title>Draft Genome Sequences od Carboxydothermus pertinax and islandicus, Hydrogenogenic Carboxydotrophic Bacteria.</title>
        <authorList>
            <person name="Fukuyama Y."/>
            <person name="Ohmae K."/>
            <person name="Yoneda Y."/>
            <person name="Yoshida T."/>
            <person name="Sako Y."/>
        </authorList>
    </citation>
    <scope>NUCLEOTIDE SEQUENCE [LARGE SCALE GENOMIC DNA]</scope>
    <source>
        <strain evidence="5">SET</strain>
    </source>
</reference>
<name>A0A1L8D579_9THEO</name>
<evidence type="ECO:0000259" key="3">
    <source>
        <dbReference type="Pfam" id="PF12850"/>
    </source>
</evidence>
<dbReference type="InterPro" id="IPR029052">
    <property type="entry name" value="Metallo-depent_PP-like"/>
</dbReference>
<dbReference type="Gene3D" id="3.60.21.10">
    <property type="match status" value="1"/>
</dbReference>
<dbReference type="InterPro" id="IPR000979">
    <property type="entry name" value="Phosphodiesterase_MJ0936/Vps29"/>
</dbReference>
<keyword evidence="5" id="KW-1185">Reference proteome</keyword>
<proteinExistence type="inferred from homology"/>
<protein>
    <recommendedName>
        <fullName evidence="2">Phosphoesterase</fullName>
        <ecNumber evidence="2">3.1.4.-</ecNumber>
    </recommendedName>
</protein>
<sequence length="156" mass="17456">MEYLVVSDTHGRIEKVIKYARGRNFAGIIHAGDYYRDGIALGTELGIPVFAVHGNCDGVWNGIEEELLELNGIKIFLTHGHLYYVKHDLKQIAEKAAQLKVDLAVFGHSHVPTFTKLNGVWLLNPGSPERPREEQGGSLAVIKMEERNFTADLIYL</sequence>
<keyword evidence="2" id="KW-0479">Metal-binding</keyword>
<organism evidence="4 5">
    <name type="scientific">Carboxydothermus islandicus</name>
    <dbReference type="NCBI Taxonomy" id="661089"/>
    <lineage>
        <taxon>Bacteria</taxon>
        <taxon>Bacillati</taxon>
        <taxon>Bacillota</taxon>
        <taxon>Clostridia</taxon>
        <taxon>Thermoanaerobacterales</taxon>
        <taxon>Thermoanaerobacteraceae</taxon>
        <taxon>Carboxydothermus</taxon>
    </lineage>
</organism>
<evidence type="ECO:0000313" key="4">
    <source>
        <dbReference type="EMBL" id="GAV26366.1"/>
    </source>
</evidence>
<comment type="caution">
    <text evidence="4">The sequence shown here is derived from an EMBL/GenBank/DDBJ whole genome shotgun (WGS) entry which is preliminary data.</text>
</comment>
<dbReference type="GO" id="GO:0046872">
    <property type="term" value="F:metal ion binding"/>
    <property type="evidence" value="ECO:0007669"/>
    <property type="project" value="UniProtKB-KW"/>
</dbReference>
<dbReference type="EMBL" id="BDJL01000141">
    <property type="protein sequence ID" value="GAV26366.1"/>
    <property type="molecule type" value="Genomic_DNA"/>
</dbReference>
<evidence type="ECO:0000256" key="2">
    <source>
        <dbReference type="RuleBase" id="RU362039"/>
    </source>
</evidence>
<feature type="domain" description="Calcineurin-like phosphoesterase" evidence="3">
    <location>
        <begin position="1"/>
        <end position="146"/>
    </location>
</feature>
<dbReference type="InterPro" id="IPR024654">
    <property type="entry name" value="Calcineurin-like_PHP_lpxH"/>
</dbReference>
<dbReference type="STRING" id="661089.ciss_22990"/>
<accession>A0A1L8D579</accession>
<dbReference type="EC" id="3.1.4.-" evidence="2"/>
<dbReference type="AlphaFoldDB" id="A0A1L8D579"/>
<evidence type="ECO:0000256" key="1">
    <source>
        <dbReference type="ARBA" id="ARBA00008950"/>
    </source>
</evidence>
<comment type="cofactor">
    <cofactor evidence="2">
        <name>a divalent metal cation</name>
        <dbReference type="ChEBI" id="CHEBI:60240"/>
    </cofactor>
</comment>
<dbReference type="GO" id="GO:0016787">
    <property type="term" value="F:hydrolase activity"/>
    <property type="evidence" value="ECO:0007669"/>
    <property type="project" value="UniProtKB-UniRule"/>
</dbReference>
<dbReference type="RefSeq" id="WP_075866536.1">
    <property type="nucleotide sequence ID" value="NZ_BDJL01000141.1"/>
</dbReference>
<dbReference type="PANTHER" id="PTHR11124">
    <property type="entry name" value="VACUOLAR SORTING PROTEIN VPS29"/>
    <property type="match status" value="1"/>
</dbReference>
<evidence type="ECO:0000313" key="5">
    <source>
        <dbReference type="Proteomes" id="UP000187338"/>
    </source>
</evidence>
<dbReference type="Pfam" id="PF12850">
    <property type="entry name" value="Metallophos_2"/>
    <property type="match status" value="1"/>
</dbReference>
<dbReference type="Proteomes" id="UP000187338">
    <property type="component" value="Unassembled WGS sequence"/>
</dbReference>
<dbReference type="SUPFAM" id="SSF56300">
    <property type="entry name" value="Metallo-dependent phosphatases"/>
    <property type="match status" value="1"/>
</dbReference>